<keyword evidence="2" id="KW-1185">Reference proteome</keyword>
<organism evidence="1 2">
    <name type="scientific">Scleroderma citrinum Foug A</name>
    <dbReference type="NCBI Taxonomy" id="1036808"/>
    <lineage>
        <taxon>Eukaryota</taxon>
        <taxon>Fungi</taxon>
        <taxon>Dikarya</taxon>
        <taxon>Basidiomycota</taxon>
        <taxon>Agaricomycotina</taxon>
        <taxon>Agaricomycetes</taxon>
        <taxon>Agaricomycetidae</taxon>
        <taxon>Boletales</taxon>
        <taxon>Sclerodermatineae</taxon>
        <taxon>Sclerodermataceae</taxon>
        <taxon>Scleroderma</taxon>
    </lineage>
</organism>
<accession>A0A0C3DNP6</accession>
<proteinExistence type="predicted"/>
<dbReference type="HOGENOM" id="CLU_1012511_0_0_1"/>
<sequence length="275" mass="30653">MVGIVLAKQPAVHAQSISIIQELHSAPYFSRDLKRFLNSLLPRGQAIPHVQLQYADLGLGLNQLDVWHSYKLQMDDLGNDVDGEEGKETIKAKPGEKGKFDMVVVAHSAAAETTGLQGGVTPIMFGLICLVYFSRNEEAPSSWPREELAYVEWYKISRTPGEYHNIYKFALSNSITLPDIESCLKTLLGLDYVEWDWKPAIDAVFAAEHDTEVAIQECPSGKQIAPQVLEIEKGLVATVEELHKLKGIKENIPSVDELVELKEEREVGVETDKRA</sequence>
<gene>
    <name evidence="1" type="ORF">SCLCIDRAFT_25035</name>
</gene>
<evidence type="ECO:0000313" key="1">
    <source>
        <dbReference type="EMBL" id="KIM62280.1"/>
    </source>
</evidence>
<dbReference type="EMBL" id="KN822043">
    <property type="protein sequence ID" value="KIM62280.1"/>
    <property type="molecule type" value="Genomic_DNA"/>
</dbReference>
<dbReference type="Proteomes" id="UP000053989">
    <property type="component" value="Unassembled WGS sequence"/>
</dbReference>
<dbReference type="OrthoDB" id="162969at2759"/>
<reference evidence="2" key="2">
    <citation type="submission" date="2015-01" db="EMBL/GenBank/DDBJ databases">
        <title>Evolutionary Origins and Diversification of the Mycorrhizal Mutualists.</title>
        <authorList>
            <consortium name="DOE Joint Genome Institute"/>
            <consortium name="Mycorrhizal Genomics Consortium"/>
            <person name="Kohler A."/>
            <person name="Kuo A."/>
            <person name="Nagy L.G."/>
            <person name="Floudas D."/>
            <person name="Copeland A."/>
            <person name="Barry K.W."/>
            <person name="Cichocki N."/>
            <person name="Veneault-Fourrey C."/>
            <person name="LaButti K."/>
            <person name="Lindquist E.A."/>
            <person name="Lipzen A."/>
            <person name="Lundell T."/>
            <person name="Morin E."/>
            <person name="Murat C."/>
            <person name="Riley R."/>
            <person name="Ohm R."/>
            <person name="Sun H."/>
            <person name="Tunlid A."/>
            <person name="Henrissat B."/>
            <person name="Grigoriev I.V."/>
            <person name="Hibbett D.S."/>
            <person name="Martin F."/>
        </authorList>
    </citation>
    <scope>NUCLEOTIDE SEQUENCE [LARGE SCALE GENOMIC DNA]</scope>
    <source>
        <strain evidence="2">Foug A</strain>
    </source>
</reference>
<dbReference type="AlphaFoldDB" id="A0A0C3DNP6"/>
<reference evidence="1 2" key="1">
    <citation type="submission" date="2014-04" db="EMBL/GenBank/DDBJ databases">
        <authorList>
            <consortium name="DOE Joint Genome Institute"/>
            <person name="Kuo A."/>
            <person name="Kohler A."/>
            <person name="Nagy L.G."/>
            <person name="Floudas D."/>
            <person name="Copeland A."/>
            <person name="Barry K.W."/>
            <person name="Cichocki N."/>
            <person name="Veneault-Fourrey C."/>
            <person name="LaButti K."/>
            <person name="Lindquist E.A."/>
            <person name="Lipzen A."/>
            <person name="Lundell T."/>
            <person name="Morin E."/>
            <person name="Murat C."/>
            <person name="Sun H."/>
            <person name="Tunlid A."/>
            <person name="Henrissat B."/>
            <person name="Grigoriev I.V."/>
            <person name="Hibbett D.S."/>
            <person name="Martin F."/>
            <person name="Nordberg H.P."/>
            <person name="Cantor M.N."/>
            <person name="Hua S.X."/>
        </authorList>
    </citation>
    <scope>NUCLEOTIDE SEQUENCE [LARGE SCALE GENOMIC DNA]</scope>
    <source>
        <strain evidence="1 2">Foug A</strain>
    </source>
</reference>
<name>A0A0C3DNP6_9AGAM</name>
<protein>
    <submittedName>
        <fullName evidence="1">Uncharacterized protein</fullName>
    </submittedName>
</protein>
<evidence type="ECO:0000313" key="2">
    <source>
        <dbReference type="Proteomes" id="UP000053989"/>
    </source>
</evidence>
<dbReference type="InParanoid" id="A0A0C3DNP6"/>